<sequence>MEESNIWIIGIVALLIGALIGYLLGRAGGNSGEKEQLEEAKQELEDYKTKVASHFEETADLVNKMTESYRGVYKHLATSAQALCDADTARSIESSMTPQLTVQKEVIVEEPENSTTADKAKANTDEEKITNAEPPRDYAPKKPDQKGTLSESYGLDKEAIKQSEAKSEKTSDKPETAKKPETKPEKQETAKKSDKDDVAEKA</sequence>
<evidence type="ECO:0000256" key="8">
    <source>
        <dbReference type="ARBA" id="ARBA00023136"/>
    </source>
</evidence>
<evidence type="ECO:0000256" key="15">
    <source>
        <dbReference type="SAM" id="Phobius"/>
    </source>
</evidence>
<evidence type="ECO:0000256" key="10">
    <source>
        <dbReference type="ARBA" id="ARBA00035657"/>
    </source>
</evidence>
<evidence type="ECO:0000256" key="4">
    <source>
        <dbReference type="ARBA" id="ARBA00022618"/>
    </source>
</evidence>
<comment type="similarity">
    <text evidence="10">Belongs to the ZapG family.</text>
</comment>
<feature type="compositionally biased region" description="Basic and acidic residues" evidence="14">
    <location>
        <begin position="118"/>
        <end position="145"/>
    </location>
</feature>
<dbReference type="Proteomes" id="UP000198623">
    <property type="component" value="Unassembled WGS sequence"/>
</dbReference>
<evidence type="ECO:0000256" key="13">
    <source>
        <dbReference type="SAM" id="Coils"/>
    </source>
</evidence>
<feature type="transmembrane region" description="Helical" evidence="15">
    <location>
        <begin position="6"/>
        <end position="25"/>
    </location>
</feature>
<reference evidence="17" key="1">
    <citation type="submission" date="2016-10" db="EMBL/GenBank/DDBJ databases">
        <authorList>
            <person name="Varghese N."/>
            <person name="Submissions S."/>
        </authorList>
    </citation>
    <scope>NUCLEOTIDE SEQUENCE [LARGE SCALE GENOMIC DNA]</scope>
    <source>
        <strain evidence="17">CGMCC 1.10971</strain>
    </source>
</reference>
<evidence type="ECO:0000256" key="9">
    <source>
        <dbReference type="ARBA" id="ARBA00023306"/>
    </source>
</evidence>
<dbReference type="Pfam" id="PF06295">
    <property type="entry name" value="ZapG-like"/>
    <property type="match status" value="1"/>
</dbReference>
<keyword evidence="7 15" id="KW-1133">Transmembrane helix</keyword>
<feature type="region of interest" description="Disordered" evidence="14">
    <location>
        <begin position="102"/>
        <end position="202"/>
    </location>
</feature>
<dbReference type="GO" id="GO:0005886">
    <property type="term" value="C:plasma membrane"/>
    <property type="evidence" value="ECO:0007669"/>
    <property type="project" value="UniProtKB-SubCell"/>
</dbReference>
<evidence type="ECO:0000256" key="3">
    <source>
        <dbReference type="ARBA" id="ARBA00022519"/>
    </source>
</evidence>
<keyword evidence="17" id="KW-1185">Reference proteome</keyword>
<evidence type="ECO:0000256" key="7">
    <source>
        <dbReference type="ARBA" id="ARBA00022989"/>
    </source>
</evidence>
<evidence type="ECO:0000313" key="17">
    <source>
        <dbReference type="Proteomes" id="UP000198623"/>
    </source>
</evidence>
<dbReference type="GO" id="GO:0008360">
    <property type="term" value="P:regulation of cell shape"/>
    <property type="evidence" value="ECO:0007669"/>
    <property type="project" value="UniProtKB-KW"/>
</dbReference>
<organism evidence="16 17">
    <name type="scientific">Neptunomonas qingdaonensis</name>
    <dbReference type="NCBI Taxonomy" id="1045558"/>
    <lineage>
        <taxon>Bacteria</taxon>
        <taxon>Pseudomonadati</taxon>
        <taxon>Pseudomonadota</taxon>
        <taxon>Gammaproteobacteria</taxon>
        <taxon>Oceanospirillales</taxon>
        <taxon>Oceanospirillaceae</taxon>
        <taxon>Neptunomonas</taxon>
    </lineage>
</organism>
<keyword evidence="4" id="KW-0132">Cell division</keyword>
<proteinExistence type="inferred from homology"/>
<dbReference type="GO" id="GO:0051301">
    <property type="term" value="P:cell division"/>
    <property type="evidence" value="ECO:0007669"/>
    <property type="project" value="UniProtKB-KW"/>
</dbReference>
<dbReference type="OrthoDB" id="7068713at2"/>
<keyword evidence="9" id="KW-0131">Cell cycle</keyword>
<keyword evidence="13" id="KW-0175">Coiled coil</keyword>
<evidence type="ECO:0000256" key="1">
    <source>
        <dbReference type="ARBA" id="ARBA00004377"/>
    </source>
</evidence>
<evidence type="ECO:0000256" key="12">
    <source>
        <dbReference type="ARBA" id="ARBA00035727"/>
    </source>
</evidence>
<protein>
    <recommendedName>
        <fullName evidence="11">Z-ring associated protein G</fullName>
    </recommendedName>
    <alternativeName>
        <fullName evidence="12">Cell division protein ZapG</fullName>
    </alternativeName>
</protein>
<keyword evidence="8 15" id="KW-0472">Membrane</keyword>
<evidence type="ECO:0000256" key="6">
    <source>
        <dbReference type="ARBA" id="ARBA00022960"/>
    </source>
</evidence>
<evidence type="ECO:0000256" key="14">
    <source>
        <dbReference type="SAM" id="MobiDB-lite"/>
    </source>
</evidence>
<keyword evidence="3" id="KW-0997">Cell inner membrane</keyword>
<gene>
    <name evidence="16" type="ORF">SAMN05216175_11318</name>
</gene>
<evidence type="ECO:0000256" key="2">
    <source>
        <dbReference type="ARBA" id="ARBA00022475"/>
    </source>
</evidence>
<dbReference type="AlphaFoldDB" id="A0A1I2UIZ8"/>
<name>A0A1I2UIZ8_9GAMM</name>
<feature type="compositionally biased region" description="Basic and acidic residues" evidence="14">
    <location>
        <begin position="154"/>
        <end position="202"/>
    </location>
</feature>
<dbReference type="STRING" id="1045558.SAMN05216175_11318"/>
<dbReference type="EMBL" id="FOOU01000013">
    <property type="protein sequence ID" value="SFG76319.1"/>
    <property type="molecule type" value="Genomic_DNA"/>
</dbReference>
<feature type="coiled-coil region" evidence="13">
    <location>
        <begin position="30"/>
        <end position="57"/>
    </location>
</feature>
<accession>A0A1I2UIZ8</accession>
<dbReference type="PANTHER" id="PTHR39579:SF1">
    <property type="entry name" value="INNER MEMBRANE PROTEIN YHCB"/>
    <property type="match status" value="1"/>
</dbReference>
<evidence type="ECO:0000256" key="5">
    <source>
        <dbReference type="ARBA" id="ARBA00022692"/>
    </source>
</evidence>
<dbReference type="RefSeq" id="WP_090729343.1">
    <property type="nucleotide sequence ID" value="NZ_FOOU01000013.1"/>
</dbReference>
<comment type="subcellular location">
    <subcellularLocation>
        <location evidence="1">Cell inner membrane</location>
        <topology evidence="1">Single-pass membrane protein</topology>
    </subcellularLocation>
</comment>
<evidence type="ECO:0000256" key="11">
    <source>
        <dbReference type="ARBA" id="ARBA00035703"/>
    </source>
</evidence>
<keyword evidence="2" id="KW-1003">Cell membrane</keyword>
<keyword evidence="6" id="KW-0133">Cell shape</keyword>
<keyword evidence="5 15" id="KW-0812">Transmembrane</keyword>
<dbReference type="PANTHER" id="PTHR39579">
    <property type="entry name" value="INNER MEMBRANE PROTEIN YHCB"/>
    <property type="match status" value="1"/>
</dbReference>
<dbReference type="InterPro" id="IPR009386">
    <property type="entry name" value="ZapG-like"/>
</dbReference>
<evidence type="ECO:0000313" key="16">
    <source>
        <dbReference type="EMBL" id="SFG76319.1"/>
    </source>
</evidence>